<comment type="catalytic activity">
    <reaction evidence="8">
        <text>L-threonyl-[protein] + ATP = O-phospho-L-threonyl-[protein] + ADP + H(+)</text>
        <dbReference type="Rhea" id="RHEA:46608"/>
        <dbReference type="Rhea" id="RHEA-COMP:11060"/>
        <dbReference type="Rhea" id="RHEA-COMP:11605"/>
        <dbReference type="ChEBI" id="CHEBI:15378"/>
        <dbReference type="ChEBI" id="CHEBI:30013"/>
        <dbReference type="ChEBI" id="CHEBI:30616"/>
        <dbReference type="ChEBI" id="CHEBI:61977"/>
        <dbReference type="ChEBI" id="CHEBI:456216"/>
        <dbReference type="EC" id="2.7.11.1"/>
    </reaction>
</comment>
<evidence type="ECO:0000256" key="5">
    <source>
        <dbReference type="ARBA" id="ARBA00022777"/>
    </source>
</evidence>
<dbReference type="GO" id="GO:0004674">
    <property type="term" value="F:protein serine/threonine kinase activity"/>
    <property type="evidence" value="ECO:0007669"/>
    <property type="project" value="UniProtKB-KW"/>
</dbReference>
<sequence length="717" mass="80362">MPRKPEVEEAAPKHELKRSGSISKSIKGLFKSTSPPRPPHTTAESGSVGLKSGDKLKKLAKSKELELEGKRRDPNAGSPSRLVENTLAQPVTAHKPHLGSETKSAKQHSVLNDFSKLSLRKQGESGHTSQESVISDDDPKFRTRSSYLSKNPRHGDSLSDEGEDVDYFHPKVGGAVAHGQNHGGGYEDSSIDNELTKNPETVRRAKSLQRQGSQSGASSRSRSLSLTSRYRARSPTHSANSQLREEPEDNDSGCVLKTETFRLHENGSHKHTLKVSPIVCENQDDEDGKGKSMFSLSGFFKGHKDDEKLESALSLLPRTRFEFHKRLSRILDEELKDDDGELDSDGKEKNMPKPVNPKAAIGSEELKMINKISKKIHDGGAKEYTSDEDMAKKNYTLFQKYGKPIGVIGHGAYGVVKVCCIETSNVTDERSHDETFVKGSKMYYAVKKLKPKGDEPKEKFGTRLTSEFIIGHALSQRGNDKQESHPNILKMLDLMQTNDGFVEVLEFCPSGDLYSLLSRTSKNGLHPLEADCFMKQLLRGVQYMHDHGIAHCDLKPENILFGPDGTLKICDFGTSCVFQTAWEKQVHFQSGAVGSEPYVAPEEFIAQKEYDPRLVDCWSCGVIYCTMVLGHYLWKIPLVDKDPVYAAFIEEIRNKREYSVFEDLRHVAPEVGRCRKLCLYAIFQWNPEKRTSVDKLLHSNWMKRTWCCVNYGSPSLQ</sequence>
<reference evidence="13" key="1">
    <citation type="submission" date="2016-03" db="EMBL/GenBank/DDBJ databases">
        <authorList>
            <person name="Devillers H."/>
        </authorList>
    </citation>
    <scope>NUCLEOTIDE SEQUENCE [LARGE SCALE GENOMIC DNA]</scope>
</reference>
<dbReference type="GO" id="GO:0005524">
    <property type="term" value="F:ATP binding"/>
    <property type="evidence" value="ECO:0007669"/>
    <property type="project" value="UniProtKB-KW"/>
</dbReference>
<dbReference type="STRING" id="1266660.A0A1G4JBQ9"/>
<evidence type="ECO:0000259" key="11">
    <source>
        <dbReference type="PROSITE" id="PS50011"/>
    </source>
</evidence>
<dbReference type="PANTHER" id="PTHR24343:SF43">
    <property type="entry name" value="SERINE_THREONINE-PROTEIN KINASE HAL5-RELATED"/>
    <property type="match status" value="1"/>
</dbReference>
<feature type="compositionally biased region" description="Low complexity" evidence="10">
    <location>
        <begin position="208"/>
        <end position="229"/>
    </location>
</feature>
<dbReference type="EC" id="2.7.11.1" evidence="1"/>
<dbReference type="AlphaFoldDB" id="A0A1G4JBQ9"/>
<evidence type="ECO:0000313" key="12">
    <source>
        <dbReference type="EMBL" id="SCU87512.1"/>
    </source>
</evidence>
<dbReference type="PROSITE" id="PS00108">
    <property type="entry name" value="PROTEIN_KINASE_ST"/>
    <property type="match status" value="1"/>
</dbReference>
<evidence type="ECO:0000256" key="8">
    <source>
        <dbReference type="ARBA" id="ARBA00047899"/>
    </source>
</evidence>
<feature type="compositionally biased region" description="Basic and acidic residues" evidence="10">
    <location>
        <begin position="194"/>
        <end position="203"/>
    </location>
</feature>
<dbReference type="Gene3D" id="1.10.510.10">
    <property type="entry name" value="Transferase(Phosphotransferase) domain 1"/>
    <property type="match status" value="1"/>
</dbReference>
<dbReference type="InterPro" id="IPR008271">
    <property type="entry name" value="Ser/Thr_kinase_AS"/>
</dbReference>
<feature type="region of interest" description="Disordered" evidence="10">
    <location>
        <begin position="1"/>
        <end position="252"/>
    </location>
</feature>
<keyword evidence="2" id="KW-0723">Serine/threonine-protein kinase</keyword>
<accession>A0A1G4JBQ9</accession>
<comment type="catalytic activity">
    <reaction evidence="9">
        <text>L-seryl-[protein] + ATP = O-phospho-L-seryl-[protein] + ADP + H(+)</text>
        <dbReference type="Rhea" id="RHEA:17989"/>
        <dbReference type="Rhea" id="RHEA-COMP:9863"/>
        <dbReference type="Rhea" id="RHEA-COMP:11604"/>
        <dbReference type="ChEBI" id="CHEBI:15378"/>
        <dbReference type="ChEBI" id="CHEBI:29999"/>
        <dbReference type="ChEBI" id="CHEBI:30616"/>
        <dbReference type="ChEBI" id="CHEBI:83421"/>
        <dbReference type="ChEBI" id="CHEBI:456216"/>
        <dbReference type="EC" id="2.7.11.1"/>
    </reaction>
</comment>
<keyword evidence="6" id="KW-0067">ATP-binding</keyword>
<dbReference type="EMBL" id="LT598455">
    <property type="protein sequence ID" value="SCU87512.1"/>
    <property type="molecule type" value="Genomic_DNA"/>
</dbReference>
<keyword evidence="3" id="KW-0808">Transferase</keyword>
<evidence type="ECO:0000256" key="1">
    <source>
        <dbReference type="ARBA" id="ARBA00012513"/>
    </source>
</evidence>
<organism evidence="12 13">
    <name type="scientific">Lachancea dasiensis</name>
    <dbReference type="NCBI Taxonomy" id="1072105"/>
    <lineage>
        <taxon>Eukaryota</taxon>
        <taxon>Fungi</taxon>
        <taxon>Dikarya</taxon>
        <taxon>Ascomycota</taxon>
        <taxon>Saccharomycotina</taxon>
        <taxon>Saccharomycetes</taxon>
        <taxon>Saccharomycetales</taxon>
        <taxon>Saccharomycetaceae</taxon>
        <taxon>Lachancea</taxon>
    </lineage>
</organism>
<evidence type="ECO:0000256" key="2">
    <source>
        <dbReference type="ARBA" id="ARBA00022527"/>
    </source>
</evidence>
<protein>
    <recommendedName>
        <fullName evidence="1">non-specific serine/threonine protein kinase</fullName>
        <ecNumber evidence="1">2.7.11.1</ecNumber>
    </recommendedName>
</protein>
<evidence type="ECO:0000256" key="4">
    <source>
        <dbReference type="ARBA" id="ARBA00022741"/>
    </source>
</evidence>
<evidence type="ECO:0000256" key="7">
    <source>
        <dbReference type="ARBA" id="ARBA00038505"/>
    </source>
</evidence>
<dbReference type="OrthoDB" id="6513151at2759"/>
<feature type="region of interest" description="Disordered" evidence="10">
    <location>
        <begin position="337"/>
        <end position="358"/>
    </location>
</feature>
<evidence type="ECO:0000256" key="3">
    <source>
        <dbReference type="ARBA" id="ARBA00022679"/>
    </source>
</evidence>
<dbReference type="SUPFAM" id="SSF56112">
    <property type="entry name" value="Protein kinase-like (PK-like)"/>
    <property type="match status" value="1"/>
</dbReference>
<dbReference type="Proteomes" id="UP000190274">
    <property type="component" value="Chromosome E"/>
</dbReference>
<dbReference type="InterPro" id="IPR011009">
    <property type="entry name" value="Kinase-like_dom_sf"/>
</dbReference>
<gene>
    <name evidence="12" type="ORF">LADA_0E04434G</name>
</gene>
<dbReference type="InterPro" id="IPR000719">
    <property type="entry name" value="Prot_kinase_dom"/>
</dbReference>
<dbReference type="SMART" id="SM00220">
    <property type="entry name" value="S_TKc"/>
    <property type="match status" value="1"/>
</dbReference>
<proteinExistence type="inferred from homology"/>
<keyword evidence="4" id="KW-0547">Nucleotide-binding</keyword>
<evidence type="ECO:0000256" key="6">
    <source>
        <dbReference type="ARBA" id="ARBA00022840"/>
    </source>
</evidence>
<dbReference type="PANTHER" id="PTHR24343">
    <property type="entry name" value="SERINE/THREONINE KINASE"/>
    <property type="match status" value="1"/>
</dbReference>
<evidence type="ECO:0000256" key="10">
    <source>
        <dbReference type="SAM" id="MobiDB-lite"/>
    </source>
</evidence>
<evidence type="ECO:0000256" key="9">
    <source>
        <dbReference type="ARBA" id="ARBA00048679"/>
    </source>
</evidence>
<comment type="similarity">
    <text evidence="7">Belongs to the protein kinase superfamily. CAMK Ser/Thr protein kinase family. NPR/HAL subfamily. HAL5 sub-subfamily.</text>
</comment>
<dbReference type="Pfam" id="PF00069">
    <property type="entry name" value="Pkinase"/>
    <property type="match status" value="1"/>
</dbReference>
<feature type="compositionally biased region" description="Low complexity" evidence="10">
    <location>
        <begin position="19"/>
        <end position="28"/>
    </location>
</feature>
<dbReference type="GO" id="GO:0030003">
    <property type="term" value="P:intracellular monoatomic cation homeostasis"/>
    <property type="evidence" value="ECO:0007669"/>
    <property type="project" value="TreeGrafter"/>
</dbReference>
<dbReference type="GO" id="GO:0005829">
    <property type="term" value="C:cytosol"/>
    <property type="evidence" value="ECO:0007669"/>
    <property type="project" value="TreeGrafter"/>
</dbReference>
<name>A0A1G4JBQ9_9SACH</name>
<dbReference type="PROSITE" id="PS50011">
    <property type="entry name" value="PROTEIN_KINASE_DOM"/>
    <property type="match status" value="1"/>
</dbReference>
<feature type="domain" description="Protein kinase" evidence="11">
    <location>
        <begin position="402"/>
        <end position="702"/>
    </location>
</feature>
<keyword evidence="5" id="KW-0418">Kinase</keyword>
<feature type="compositionally biased region" description="Basic and acidic residues" evidence="10">
    <location>
        <begin position="52"/>
        <end position="74"/>
    </location>
</feature>
<evidence type="ECO:0000313" key="13">
    <source>
        <dbReference type="Proteomes" id="UP000190274"/>
    </source>
</evidence>
<feature type="compositionally biased region" description="Basic and acidic residues" evidence="10">
    <location>
        <begin position="1"/>
        <end position="18"/>
    </location>
</feature>
<keyword evidence="13" id="KW-1185">Reference proteome</keyword>